<accession>A0A7W8CNM8</accession>
<reference evidence="2 3" key="1">
    <citation type="submission" date="2020-08" db="EMBL/GenBank/DDBJ databases">
        <title>Genomic Encyclopedia of Type Strains, Phase IV (KMG-IV): sequencing the most valuable type-strain genomes for metagenomic binning, comparative biology and taxonomic classification.</title>
        <authorList>
            <person name="Goeker M."/>
        </authorList>
    </citation>
    <scope>NUCLEOTIDE SEQUENCE [LARGE SCALE GENOMIC DNA]</scope>
    <source>
        <strain evidence="2 3">DSM 15895</strain>
    </source>
</reference>
<evidence type="ECO:0000256" key="1">
    <source>
        <dbReference type="SAM" id="Phobius"/>
    </source>
</evidence>
<feature type="transmembrane region" description="Helical" evidence="1">
    <location>
        <begin position="39"/>
        <end position="65"/>
    </location>
</feature>
<keyword evidence="3" id="KW-1185">Reference proteome</keyword>
<evidence type="ECO:0000313" key="3">
    <source>
        <dbReference type="Proteomes" id="UP000525923"/>
    </source>
</evidence>
<protein>
    <submittedName>
        <fullName evidence="2">Uncharacterized protein</fullName>
    </submittedName>
</protein>
<dbReference type="RefSeq" id="WP_135505497.1">
    <property type="nucleotide sequence ID" value="NZ_JACHHE010000001.1"/>
</dbReference>
<organism evidence="2 3">
    <name type="scientific">Planococcus koreensis</name>
    <dbReference type="NCBI Taxonomy" id="112331"/>
    <lineage>
        <taxon>Bacteria</taxon>
        <taxon>Bacillati</taxon>
        <taxon>Bacillota</taxon>
        <taxon>Bacilli</taxon>
        <taxon>Bacillales</taxon>
        <taxon>Caryophanaceae</taxon>
        <taxon>Planococcus</taxon>
    </lineage>
</organism>
<dbReference type="Proteomes" id="UP000525923">
    <property type="component" value="Unassembled WGS sequence"/>
</dbReference>
<keyword evidence="1" id="KW-0812">Transmembrane</keyword>
<dbReference type="OrthoDB" id="2455558at2"/>
<sequence length="68" mass="7732">MEPRRIRKSDKTTNELHSSGLSLGVAQMDVKKLDRKPSVIWDFLTQSFLFLLGGVILCALLYGLIYFT</sequence>
<keyword evidence="1" id="KW-0472">Membrane</keyword>
<comment type="caution">
    <text evidence="2">The sequence shown here is derived from an EMBL/GenBank/DDBJ whole genome shotgun (WGS) entry which is preliminary data.</text>
</comment>
<proteinExistence type="predicted"/>
<evidence type="ECO:0000313" key="2">
    <source>
        <dbReference type="EMBL" id="MBB5178636.1"/>
    </source>
</evidence>
<dbReference type="EMBL" id="JACHHE010000001">
    <property type="protein sequence ID" value="MBB5178636.1"/>
    <property type="molecule type" value="Genomic_DNA"/>
</dbReference>
<name>A0A7W8CNM8_9BACL</name>
<dbReference type="AlphaFoldDB" id="A0A7W8CNM8"/>
<gene>
    <name evidence="2" type="ORF">HNQ44_000058</name>
</gene>
<keyword evidence="1" id="KW-1133">Transmembrane helix</keyword>